<accession>A0A2W1JKW1</accession>
<feature type="transmembrane region" description="Helical" evidence="9">
    <location>
        <begin position="20"/>
        <end position="39"/>
    </location>
</feature>
<protein>
    <recommendedName>
        <fullName evidence="9">Photosystem I reaction center subunit PsaK</fullName>
    </recommendedName>
    <alternativeName>
        <fullName evidence="9">Photosystem I subunit X</fullName>
    </alternativeName>
</protein>
<dbReference type="InterPro" id="IPR035982">
    <property type="entry name" value="PSI_centre_PsaK_sf"/>
</dbReference>
<organism evidence="10 11">
    <name type="scientific">Acaryochloris thomasi RCC1774</name>
    <dbReference type="NCBI Taxonomy" id="1764569"/>
    <lineage>
        <taxon>Bacteria</taxon>
        <taxon>Bacillati</taxon>
        <taxon>Cyanobacteriota</taxon>
        <taxon>Cyanophyceae</taxon>
        <taxon>Acaryochloridales</taxon>
        <taxon>Acaryochloridaceae</taxon>
        <taxon>Acaryochloris</taxon>
        <taxon>Acaryochloris thomasi</taxon>
    </lineage>
</organism>
<dbReference type="InterPro" id="IPR017492">
    <property type="entry name" value="PSI_PsaK"/>
</dbReference>
<evidence type="ECO:0000256" key="2">
    <source>
        <dbReference type="ARBA" id="ARBA00006458"/>
    </source>
</evidence>
<dbReference type="GO" id="GO:0031676">
    <property type="term" value="C:plasma membrane-derived thylakoid membrane"/>
    <property type="evidence" value="ECO:0007669"/>
    <property type="project" value="UniProtKB-SubCell"/>
</dbReference>
<evidence type="ECO:0000256" key="4">
    <source>
        <dbReference type="ARBA" id="ARBA00022692"/>
    </source>
</evidence>
<evidence type="ECO:0000256" key="5">
    <source>
        <dbReference type="ARBA" id="ARBA00022836"/>
    </source>
</evidence>
<dbReference type="RefSeq" id="WP_110985770.1">
    <property type="nucleotide sequence ID" value="NZ_CAWNWM010000004.1"/>
</dbReference>
<keyword evidence="3 9" id="KW-0602">Photosynthesis</keyword>
<comment type="caution">
    <text evidence="10">The sequence shown here is derived from an EMBL/GenBank/DDBJ whole genome shotgun (WGS) entry which is preliminary data.</text>
</comment>
<evidence type="ECO:0000256" key="8">
    <source>
        <dbReference type="ARBA" id="ARBA00023136"/>
    </source>
</evidence>
<dbReference type="NCBIfam" id="TIGR03049">
    <property type="entry name" value="PS_I_psaK"/>
    <property type="match status" value="1"/>
</dbReference>
<feature type="transmembrane region" description="Helical" evidence="9">
    <location>
        <begin position="60"/>
        <end position="80"/>
    </location>
</feature>
<gene>
    <name evidence="10" type="primary">psaK_2</name>
    <name evidence="9" type="synonym">psaK</name>
    <name evidence="10" type="ORF">C1752_01822</name>
</gene>
<keyword evidence="7 9" id="KW-0793">Thylakoid</keyword>
<dbReference type="GO" id="GO:0015979">
    <property type="term" value="P:photosynthesis"/>
    <property type="evidence" value="ECO:0007669"/>
    <property type="project" value="UniProtKB-UniRule"/>
</dbReference>
<dbReference type="GO" id="GO:0009522">
    <property type="term" value="C:photosystem I"/>
    <property type="evidence" value="ECO:0007669"/>
    <property type="project" value="UniProtKB-KW"/>
</dbReference>
<dbReference type="Pfam" id="PF01241">
    <property type="entry name" value="PSI_PSAK"/>
    <property type="match status" value="1"/>
</dbReference>
<keyword evidence="4 9" id="KW-0812">Transmembrane</keyword>
<evidence type="ECO:0000256" key="7">
    <source>
        <dbReference type="ARBA" id="ARBA00023078"/>
    </source>
</evidence>
<dbReference type="AlphaFoldDB" id="A0A2W1JKW1"/>
<dbReference type="EMBL" id="PQWO01000004">
    <property type="protein sequence ID" value="PZD74030.1"/>
    <property type="molecule type" value="Genomic_DNA"/>
</dbReference>
<proteinExistence type="inferred from homology"/>
<evidence type="ECO:0000256" key="1">
    <source>
        <dbReference type="ARBA" id="ARBA00004141"/>
    </source>
</evidence>
<keyword evidence="8 9" id="KW-0472">Membrane</keyword>
<evidence type="ECO:0000313" key="11">
    <source>
        <dbReference type="Proteomes" id="UP000248857"/>
    </source>
</evidence>
<dbReference type="InterPro" id="IPR037101">
    <property type="entry name" value="PSI_PsaK_bact"/>
</dbReference>
<keyword evidence="11" id="KW-1185">Reference proteome</keyword>
<evidence type="ECO:0000256" key="3">
    <source>
        <dbReference type="ARBA" id="ARBA00022531"/>
    </source>
</evidence>
<comment type="subcellular location">
    <subcellularLocation>
        <location evidence="9">Cellular thylakoid membrane</location>
        <topology evidence="9">Multi-pass membrane protein</topology>
    </subcellularLocation>
    <subcellularLocation>
        <location evidence="1">Membrane</location>
        <topology evidence="1">Multi-pass membrane protein</topology>
    </subcellularLocation>
</comment>
<dbReference type="HAMAP" id="MF_00474">
    <property type="entry name" value="PSI_PsaK"/>
    <property type="match status" value="1"/>
</dbReference>
<comment type="similarity">
    <text evidence="2 9">Belongs to the PsaG/PsaK family.</text>
</comment>
<evidence type="ECO:0000256" key="6">
    <source>
        <dbReference type="ARBA" id="ARBA00022989"/>
    </source>
</evidence>
<dbReference type="SUPFAM" id="SSF81563">
    <property type="entry name" value="Photosystem I reaction center subunit X, PsaK"/>
    <property type="match status" value="1"/>
</dbReference>
<dbReference type="Gene3D" id="1.20.860.20">
    <property type="entry name" value="Photosystem I PsaK, reaction centre"/>
    <property type="match status" value="1"/>
</dbReference>
<dbReference type="OrthoDB" id="561382at2"/>
<keyword evidence="6 9" id="KW-1133">Transmembrane helix</keyword>
<reference evidence="10 11" key="1">
    <citation type="journal article" date="2018" name="Sci. Rep.">
        <title>A novel species of the marine cyanobacterium Acaryochloris with a unique pigment content and lifestyle.</title>
        <authorList>
            <person name="Partensky F."/>
            <person name="Six C."/>
            <person name="Ratin M."/>
            <person name="Garczarek L."/>
            <person name="Vaulot D."/>
            <person name="Probert I."/>
            <person name="Calteau A."/>
            <person name="Gourvil P."/>
            <person name="Marie D."/>
            <person name="Grebert T."/>
            <person name="Bouchier C."/>
            <person name="Le Panse S."/>
            <person name="Gachenot M."/>
            <person name="Rodriguez F."/>
            <person name="Garrido J.L."/>
        </authorList>
    </citation>
    <scope>NUCLEOTIDE SEQUENCE [LARGE SCALE GENOMIC DNA]</scope>
    <source>
        <strain evidence="10 11">RCC1774</strain>
    </source>
</reference>
<sequence length="86" mass="8764">MFTPTLLAVAVRAVDWSPNVAVVMIACNVLAMVFAKLTVQKPNEGPAAPAASFFGDFSMGAVLGTWCLGHAFGAGAILGLTQLGAL</sequence>
<name>A0A2W1JKW1_9CYAN</name>
<dbReference type="Proteomes" id="UP000248857">
    <property type="component" value="Unassembled WGS sequence"/>
</dbReference>
<keyword evidence="5 9" id="KW-0603">Photosystem I</keyword>
<dbReference type="InterPro" id="IPR000549">
    <property type="entry name" value="PSI_PsaG/PsaK"/>
</dbReference>
<evidence type="ECO:0000313" key="10">
    <source>
        <dbReference type="EMBL" id="PZD74030.1"/>
    </source>
</evidence>
<evidence type="ECO:0000256" key="9">
    <source>
        <dbReference type="HAMAP-Rule" id="MF_00474"/>
    </source>
</evidence>